<evidence type="ECO:0000259" key="1">
    <source>
        <dbReference type="Pfam" id="PF06114"/>
    </source>
</evidence>
<evidence type="ECO:0000313" key="3">
    <source>
        <dbReference type="Proteomes" id="UP000276301"/>
    </source>
</evidence>
<dbReference type="AlphaFoldDB" id="A0A498CKM9"/>
<dbReference type="PANTHER" id="PTHR43236">
    <property type="entry name" value="ANTITOXIN HIGA1"/>
    <property type="match status" value="1"/>
</dbReference>
<dbReference type="PANTHER" id="PTHR43236:SF1">
    <property type="entry name" value="BLL7220 PROTEIN"/>
    <property type="match status" value="1"/>
</dbReference>
<evidence type="ECO:0000313" key="2">
    <source>
        <dbReference type="EMBL" id="RLL08914.1"/>
    </source>
</evidence>
<gene>
    <name evidence="2" type="ORF">D4A47_11320</name>
</gene>
<dbReference type="Proteomes" id="UP000276301">
    <property type="component" value="Unassembled WGS sequence"/>
</dbReference>
<name>A0A498CKM9_9FIRM</name>
<dbReference type="Pfam" id="PF06114">
    <property type="entry name" value="Peptidase_M78"/>
    <property type="match status" value="1"/>
</dbReference>
<accession>A0A498CKM9</accession>
<sequence length="145" mass="16217">MERIKELARQLAERFGTADPFALCAALDITVLPVGLPPGVRGFYGCAHGARILYLNGALEENERRTVCAHELGHALLHEGHNALFLRERTDFVMERYEREADLFAGYLLLDGETVEECLRNGWTSEQAAAFTGLPAHIVEYCMTH</sequence>
<dbReference type="Gene3D" id="1.10.10.2910">
    <property type="match status" value="1"/>
</dbReference>
<dbReference type="EMBL" id="RCHT01000027">
    <property type="protein sequence ID" value="RLL08914.1"/>
    <property type="molecule type" value="Genomic_DNA"/>
</dbReference>
<feature type="domain" description="IrrE N-terminal-like" evidence="1">
    <location>
        <begin position="27"/>
        <end position="141"/>
    </location>
</feature>
<protein>
    <submittedName>
        <fullName evidence="2">ImmA/IrrE family metallo-endopeptidase</fullName>
    </submittedName>
</protein>
<organism evidence="2 3">
    <name type="scientific">Anaerotruncus massiliensis</name>
    <name type="common">ex Liu et al. 2021</name>
    <dbReference type="NCBI Taxonomy" id="2321404"/>
    <lineage>
        <taxon>Bacteria</taxon>
        <taxon>Bacillati</taxon>
        <taxon>Bacillota</taxon>
        <taxon>Clostridia</taxon>
        <taxon>Eubacteriales</taxon>
        <taxon>Oscillospiraceae</taxon>
        <taxon>Anaerotruncus</taxon>
    </lineage>
</organism>
<keyword evidence="3" id="KW-1185">Reference proteome</keyword>
<dbReference type="RefSeq" id="WP_101552453.1">
    <property type="nucleotide sequence ID" value="NZ_DBFBJK010000077.1"/>
</dbReference>
<proteinExistence type="predicted"/>
<comment type="caution">
    <text evidence="2">The sequence shown here is derived from an EMBL/GenBank/DDBJ whole genome shotgun (WGS) entry which is preliminary data.</text>
</comment>
<dbReference type="InterPro" id="IPR010359">
    <property type="entry name" value="IrrE_HExxH"/>
</dbReference>
<reference evidence="2 3" key="1">
    <citation type="submission" date="2018-10" db="EMBL/GenBank/DDBJ databases">
        <title>Anaerotruncus faecis sp. nov., isolated from human feces.</title>
        <authorList>
            <person name="Wang Y.-J."/>
        </authorList>
    </citation>
    <scope>NUCLEOTIDE SEQUENCE [LARGE SCALE GENOMIC DNA]</scope>
    <source>
        <strain evidence="2 3">22A2-44</strain>
    </source>
</reference>
<dbReference type="InterPro" id="IPR052345">
    <property type="entry name" value="Rad_response_metalloprotease"/>
</dbReference>